<dbReference type="Proteomes" id="UP000245657">
    <property type="component" value="Unassembled WGS sequence"/>
</dbReference>
<dbReference type="InterPro" id="IPR011386">
    <property type="entry name" value="Put_ATP-NAD_kin"/>
</dbReference>
<keyword evidence="1" id="KW-0808">Transferase</keyword>
<dbReference type="RefSeq" id="WP_109969248.1">
    <property type="nucleotide sequence ID" value="NZ_CP176093.1"/>
</dbReference>
<sequence>MNRIGFVVNPYAGMGGAVGLKGTDGCVKAARSLGAEPLSPSRAVKFLSGLNPHGFYFLTAAGDMGENELRDAGISSSQVIFTPSSPETGAEDTRAACELMVREGVRLIVFCGGDGTARDVFSVTGKDIPILGIPAGVKIYSGVFSTTPETGAEVLNKLDEASLTEAEVMDVDEEQYRAGILTTRLFGIASMPYISGLCQSCKEVSFGDETRMQDDIARFITGIMRPDTLYLLGAGSTTGAIANRLGLNSTLLGVDAVYQGTLVAQDLNEEAILRLVDQYENVRIILSPIGAQGFVLGRGNQQISRRVLKKTGTGALIVVATPAKLQHTPVLYIDTGDPEMNTQFGETLLVICGMEMAQRVKLS</sequence>
<gene>
    <name evidence="1" type="ORF">DK846_12310</name>
</gene>
<evidence type="ECO:0000313" key="2">
    <source>
        <dbReference type="Proteomes" id="UP000245657"/>
    </source>
</evidence>
<dbReference type="GeneID" id="97550208"/>
<dbReference type="InterPro" id="IPR002504">
    <property type="entry name" value="NADK"/>
</dbReference>
<dbReference type="AlphaFoldDB" id="A0A2V2MW71"/>
<dbReference type="PANTHER" id="PTHR40697:SF2">
    <property type="entry name" value="ATP-NAD KINASE-RELATED"/>
    <property type="match status" value="1"/>
</dbReference>
<dbReference type="InterPro" id="IPR017438">
    <property type="entry name" value="ATP-NAD_kinase_N"/>
</dbReference>
<dbReference type="InterPro" id="IPR039065">
    <property type="entry name" value="AcoX-like"/>
</dbReference>
<reference evidence="1 2" key="1">
    <citation type="submission" date="2018-05" db="EMBL/GenBank/DDBJ databases">
        <title>Draft genome of Methanospirillum lacunae Ki8-1.</title>
        <authorList>
            <person name="Dueholm M.S."/>
            <person name="Nielsen P.H."/>
            <person name="Bakmann L.F."/>
            <person name="Otzen D.E."/>
        </authorList>
    </citation>
    <scope>NUCLEOTIDE SEQUENCE [LARGE SCALE GENOMIC DNA]</scope>
    <source>
        <strain evidence="1 2">Ki8-1</strain>
    </source>
</reference>
<comment type="caution">
    <text evidence="1">The sequence shown here is derived from an EMBL/GenBank/DDBJ whole genome shotgun (WGS) entry which is preliminary data.</text>
</comment>
<dbReference type="EMBL" id="QGMY01000008">
    <property type="protein sequence ID" value="PWR71629.1"/>
    <property type="molecule type" value="Genomic_DNA"/>
</dbReference>
<dbReference type="Gene3D" id="3.40.50.10330">
    <property type="entry name" value="Probable inorganic polyphosphate/atp-NAD kinase, domain 1"/>
    <property type="match status" value="1"/>
</dbReference>
<accession>A0A2V2MW71</accession>
<dbReference type="GO" id="GO:0006741">
    <property type="term" value="P:NADP+ biosynthetic process"/>
    <property type="evidence" value="ECO:0007669"/>
    <property type="project" value="InterPro"/>
</dbReference>
<keyword evidence="1" id="KW-0418">Kinase</keyword>
<evidence type="ECO:0000313" key="1">
    <source>
        <dbReference type="EMBL" id="PWR71629.1"/>
    </source>
</evidence>
<dbReference type="InterPro" id="IPR016064">
    <property type="entry name" value="NAD/diacylglycerol_kinase_sf"/>
</dbReference>
<dbReference type="PIRSF" id="PIRSF016907">
    <property type="entry name" value="Kin_ATP-NAD"/>
    <property type="match status" value="1"/>
</dbReference>
<dbReference type="Pfam" id="PF01513">
    <property type="entry name" value="NAD_kinase"/>
    <property type="match status" value="1"/>
</dbReference>
<keyword evidence="2" id="KW-1185">Reference proteome</keyword>
<protein>
    <submittedName>
        <fullName evidence="1">ATP-NAD kinase</fullName>
    </submittedName>
</protein>
<dbReference type="GO" id="GO:0003951">
    <property type="term" value="F:NAD+ kinase activity"/>
    <property type="evidence" value="ECO:0007669"/>
    <property type="project" value="InterPro"/>
</dbReference>
<dbReference type="Pfam" id="PF20143">
    <property type="entry name" value="NAD_kinase_C"/>
    <property type="match status" value="1"/>
</dbReference>
<dbReference type="PANTHER" id="PTHR40697">
    <property type="entry name" value="ACETOIN CATABOLISM PROTEIN X"/>
    <property type="match status" value="1"/>
</dbReference>
<dbReference type="OrthoDB" id="56451at2157"/>
<proteinExistence type="predicted"/>
<dbReference type="SUPFAM" id="SSF111331">
    <property type="entry name" value="NAD kinase/diacylglycerol kinase-like"/>
    <property type="match status" value="1"/>
</dbReference>
<organism evidence="1 2">
    <name type="scientific">Methanospirillum lacunae</name>
    <dbReference type="NCBI Taxonomy" id="668570"/>
    <lineage>
        <taxon>Archaea</taxon>
        <taxon>Methanobacteriati</taxon>
        <taxon>Methanobacteriota</taxon>
        <taxon>Stenosarchaea group</taxon>
        <taxon>Methanomicrobia</taxon>
        <taxon>Methanomicrobiales</taxon>
        <taxon>Methanospirillaceae</taxon>
        <taxon>Methanospirillum</taxon>
    </lineage>
</organism>
<name>A0A2V2MW71_9EURY</name>